<dbReference type="Pfam" id="PF12766">
    <property type="entry name" value="Pyridox_oxase_2"/>
    <property type="match status" value="1"/>
</dbReference>
<gene>
    <name evidence="2" type="ORF">IFM46972_01451</name>
</gene>
<reference evidence="2 3" key="1">
    <citation type="submission" date="2020-01" db="EMBL/GenBank/DDBJ databases">
        <title>Draft genome sequence of Aspergillus udagawae IFM 46972.</title>
        <authorList>
            <person name="Takahashi H."/>
            <person name="Yaguchi T."/>
        </authorList>
    </citation>
    <scope>NUCLEOTIDE SEQUENCE [LARGE SCALE GENOMIC DNA]</scope>
    <source>
        <strain evidence="2 3">IFM 46972</strain>
    </source>
</reference>
<dbReference type="InterPro" id="IPR024624">
    <property type="entry name" value="Pyridox_Oxase_Alr4036_FMN-bd"/>
</dbReference>
<dbReference type="AlphaFoldDB" id="A0A8H3N2Y2"/>
<sequence length="321" mass="36157">MNGIRPINQYIQTPQSAPHTLAQNAYSKRLSSLAFQLRRQSTSSSATSTASILPLKSSSPAKMPPRAPWLSTFQSHLSTSSTSEFNITTVALDAKGQTVPRTRTCGFRGWFPNPELHSSALEALESQNERPNPSVYESEMISLTTDVRMEKVGQLERSGNAVEAVFWLKDVGNQWRVRGEAFVIGDPDPAGAEREEKARKEIRKGLRVCEGCEEKEKEWSWERQVTTYFANHTPVLRGSFKNPPPGTPRSQVPTDPELKLGQKLNDLHDPVARGNFRVVVIRANEVERLDLSDYEKPQRWNWTLVGGNGDDARWEETELWP</sequence>
<dbReference type="PANTHER" id="PTHR28243">
    <property type="entry name" value="AGL049CP"/>
    <property type="match status" value="1"/>
</dbReference>
<evidence type="ECO:0000313" key="3">
    <source>
        <dbReference type="Proteomes" id="UP000465221"/>
    </source>
</evidence>
<feature type="domain" description="Pyridoxamine 5'-phosphate oxidase Alr4036 family FMN-binding" evidence="1">
    <location>
        <begin position="67"/>
        <end position="184"/>
    </location>
</feature>
<protein>
    <recommendedName>
        <fullName evidence="1">Pyridoxamine 5'-phosphate oxidase Alr4036 family FMN-binding domain-containing protein</fullName>
    </recommendedName>
</protein>
<dbReference type="Proteomes" id="UP000465221">
    <property type="component" value="Unassembled WGS sequence"/>
</dbReference>
<dbReference type="PANTHER" id="PTHR28243:SF1">
    <property type="entry name" value="PYRIDOXAMINE 5'-PHOSPHATE OXIDASE ALR4036 FAMILY FMN-BINDING DOMAIN-CONTAINING PROTEIN"/>
    <property type="match status" value="1"/>
</dbReference>
<accession>A0A8H3N2Y2</accession>
<dbReference type="InterPro" id="IPR012349">
    <property type="entry name" value="Split_barrel_FMN-bd"/>
</dbReference>
<dbReference type="SUPFAM" id="SSF50475">
    <property type="entry name" value="FMN-binding split barrel"/>
    <property type="match status" value="1"/>
</dbReference>
<proteinExistence type="predicted"/>
<dbReference type="GO" id="GO:0010181">
    <property type="term" value="F:FMN binding"/>
    <property type="evidence" value="ECO:0007669"/>
    <property type="project" value="InterPro"/>
</dbReference>
<organism evidence="2 3">
    <name type="scientific">Aspergillus udagawae</name>
    <dbReference type="NCBI Taxonomy" id="91492"/>
    <lineage>
        <taxon>Eukaryota</taxon>
        <taxon>Fungi</taxon>
        <taxon>Dikarya</taxon>
        <taxon>Ascomycota</taxon>
        <taxon>Pezizomycotina</taxon>
        <taxon>Eurotiomycetes</taxon>
        <taxon>Eurotiomycetidae</taxon>
        <taxon>Eurotiales</taxon>
        <taxon>Aspergillaceae</taxon>
        <taxon>Aspergillus</taxon>
        <taxon>Aspergillus subgen. Fumigati</taxon>
    </lineage>
</organism>
<comment type="caution">
    <text evidence="2">The sequence shown here is derived from an EMBL/GenBank/DDBJ whole genome shotgun (WGS) entry which is preliminary data.</text>
</comment>
<name>A0A8H3N2Y2_9EURO</name>
<evidence type="ECO:0000313" key="2">
    <source>
        <dbReference type="EMBL" id="GFF25558.1"/>
    </source>
</evidence>
<evidence type="ECO:0000259" key="1">
    <source>
        <dbReference type="Pfam" id="PF12766"/>
    </source>
</evidence>
<dbReference type="EMBL" id="BLKC01000007">
    <property type="protein sequence ID" value="GFF25558.1"/>
    <property type="molecule type" value="Genomic_DNA"/>
</dbReference>
<dbReference type="Gene3D" id="2.30.110.10">
    <property type="entry name" value="Electron Transport, Fmn-binding Protein, Chain A"/>
    <property type="match status" value="1"/>
</dbReference>